<name>A0A7N6FLU7_ANATE</name>
<dbReference type="InterPro" id="IPR016186">
    <property type="entry name" value="C-type_lectin-like/link_sf"/>
</dbReference>
<dbReference type="InterPro" id="IPR051379">
    <property type="entry name" value="C-type_Lectin_Receptor_IMM"/>
</dbReference>
<organism evidence="3 4">
    <name type="scientific">Anabas testudineus</name>
    <name type="common">Climbing perch</name>
    <name type="synonym">Anthias testudineus</name>
    <dbReference type="NCBI Taxonomy" id="64144"/>
    <lineage>
        <taxon>Eukaryota</taxon>
        <taxon>Metazoa</taxon>
        <taxon>Chordata</taxon>
        <taxon>Craniata</taxon>
        <taxon>Vertebrata</taxon>
        <taxon>Euteleostomi</taxon>
        <taxon>Actinopterygii</taxon>
        <taxon>Neopterygii</taxon>
        <taxon>Teleostei</taxon>
        <taxon>Neoteleostei</taxon>
        <taxon>Acanthomorphata</taxon>
        <taxon>Anabantaria</taxon>
        <taxon>Anabantiformes</taxon>
        <taxon>Anabantoidei</taxon>
        <taxon>Anabantidae</taxon>
        <taxon>Anabas</taxon>
    </lineage>
</organism>
<reference evidence="3" key="2">
    <citation type="submission" date="2025-08" db="UniProtKB">
        <authorList>
            <consortium name="Ensembl"/>
        </authorList>
    </citation>
    <scope>IDENTIFICATION</scope>
</reference>
<dbReference type="PANTHER" id="PTHR46746:SF3">
    <property type="entry name" value="C-TYPE LECTIN DOMAIN-CONTAINING PROTEIN-RELATED"/>
    <property type="match status" value="1"/>
</dbReference>
<dbReference type="GO" id="GO:0005886">
    <property type="term" value="C:plasma membrane"/>
    <property type="evidence" value="ECO:0007669"/>
    <property type="project" value="TreeGrafter"/>
</dbReference>
<reference evidence="3" key="1">
    <citation type="submission" date="2021-04" db="EMBL/GenBank/DDBJ databases">
        <authorList>
            <consortium name="Wellcome Sanger Institute Data Sharing"/>
        </authorList>
    </citation>
    <scope>NUCLEOTIDE SEQUENCE [LARGE SCALE GENOMIC DNA]</scope>
</reference>
<evidence type="ECO:0000313" key="4">
    <source>
        <dbReference type="Proteomes" id="UP000265040"/>
    </source>
</evidence>
<dbReference type="InterPro" id="IPR016187">
    <property type="entry name" value="CTDL_fold"/>
</dbReference>
<reference evidence="3" key="3">
    <citation type="submission" date="2025-09" db="UniProtKB">
        <authorList>
            <consortium name="Ensembl"/>
        </authorList>
    </citation>
    <scope>IDENTIFICATION</scope>
</reference>
<evidence type="ECO:0000313" key="3">
    <source>
        <dbReference type="Ensembl" id="ENSATEP00000070945.1"/>
    </source>
</evidence>
<dbReference type="OrthoDB" id="441660at2759"/>
<dbReference type="Ensembl" id="ENSATET00000049506.1">
    <property type="protein sequence ID" value="ENSATEP00000070945.1"/>
    <property type="gene ID" value="ENSATEG00000027707.1"/>
</dbReference>
<dbReference type="PANTHER" id="PTHR46746">
    <property type="entry name" value="KILLER CELL LECTIN-LIKE RECEPTOR SUBFAMILY F MEMBER 2"/>
    <property type="match status" value="1"/>
</dbReference>
<dbReference type="InterPro" id="IPR001304">
    <property type="entry name" value="C-type_lectin-like"/>
</dbReference>
<dbReference type="Pfam" id="PF00059">
    <property type="entry name" value="Lectin_C"/>
    <property type="match status" value="1"/>
</dbReference>
<sequence>MSKEVKCLSSVFYCFQSLDPGWMLKRCKPKRGCSENKCYFFSTDNKSWMEANAFCLGQNSNLMSIQDIHERLWVRTQINKEIYWIGLNDQFVEGIWEWSDGSPFIEYLSYVILLTLQYHTEVVDVLFYFIYLCGLIFRVSDTGCKASLITGVTSLERTVVRWWGLALDNGMMRTATLRGNTSANMSIVSPSVGIQTLELEY</sequence>
<dbReference type="SUPFAM" id="SSF56436">
    <property type="entry name" value="C-type lectin-like"/>
    <property type="match status" value="1"/>
</dbReference>
<evidence type="ECO:0000259" key="2">
    <source>
        <dbReference type="PROSITE" id="PS50041"/>
    </source>
</evidence>
<dbReference type="GeneTree" id="ENSGT00940000181081"/>
<dbReference type="AlphaFoldDB" id="A0A7N6FLU7"/>
<dbReference type="Proteomes" id="UP000265040">
    <property type="component" value="Chromosome 12"/>
</dbReference>
<keyword evidence="4" id="KW-1185">Reference proteome</keyword>
<evidence type="ECO:0000256" key="1">
    <source>
        <dbReference type="ARBA" id="ARBA00022734"/>
    </source>
</evidence>
<dbReference type="SMART" id="SM00034">
    <property type="entry name" value="CLECT"/>
    <property type="match status" value="1"/>
</dbReference>
<feature type="domain" description="C-type lectin" evidence="2">
    <location>
        <begin position="34"/>
        <end position="110"/>
    </location>
</feature>
<proteinExistence type="predicted"/>
<accession>A0A7N6FLU7</accession>
<dbReference type="PROSITE" id="PS50041">
    <property type="entry name" value="C_TYPE_LECTIN_2"/>
    <property type="match status" value="1"/>
</dbReference>
<dbReference type="Gene3D" id="3.10.100.10">
    <property type="entry name" value="Mannose-Binding Protein A, subunit A"/>
    <property type="match status" value="1"/>
</dbReference>
<protein>
    <recommendedName>
        <fullName evidence="2">C-type lectin domain-containing protein</fullName>
    </recommendedName>
</protein>
<dbReference type="CDD" id="cd00037">
    <property type="entry name" value="CLECT"/>
    <property type="match status" value="1"/>
</dbReference>
<dbReference type="GO" id="GO:0030246">
    <property type="term" value="F:carbohydrate binding"/>
    <property type="evidence" value="ECO:0007669"/>
    <property type="project" value="UniProtKB-KW"/>
</dbReference>
<dbReference type="InParanoid" id="A0A7N6FLU7"/>
<keyword evidence="1" id="KW-0430">Lectin</keyword>